<evidence type="ECO:0000313" key="2">
    <source>
        <dbReference type="EMBL" id="WGZ92371.1"/>
    </source>
</evidence>
<dbReference type="Proteomes" id="UP001300672">
    <property type="component" value="Chromosome"/>
</dbReference>
<dbReference type="Pfam" id="PF11939">
    <property type="entry name" value="NiFe-hyd_HybE"/>
    <property type="match status" value="1"/>
</dbReference>
<protein>
    <submittedName>
        <fullName evidence="2">[NiFe]-hydrogenase assembly chaperone HybE</fullName>
    </submittedName>
</protein>
<sequence>MPNEPRVALLVDYFQRIAETQMRDVPILNPQLHVQAIDFQPLADQTWLGVLLTPWFMNLIWLTQVQEAFQLGESRDLQLDSGTYSLQLNYADGIGSFYSASLFSPVLQFTDQATAVLVGEQVLQQLLTPSHNSAAQTSAAKSAKLSRRDFLRGQFS</sequence>
<dbReference type="NCBIfam" id="TIGR03993">
    <property type="entry name" value="hydrog_HybE"/>
    <property type="match status" value="1"/>
</dbReference>
<dbReference type="InterPro" id="IPR038530">
    <property type="entry name" value="NiFe-hyd_HybE_sf"/>
</dbReference>
<gene>
    <name evidence="2" type="primary">hybE</name>
    <name evidence="2" type="ORF">QJT80_07660</name>
</gene>
<dbReference type="KEGG" id="tdu:QJT80_07660"/>
<name>A0AA95KHB4_9GAMM</name>
<dbReference type="EMBL" id="CP124755">
    <property type="protein sequence ID" value="WGZ92371.1"/>
    <property type="molecule type" value="Genomic_DNA"/>
</dbReference>
<comment type="similarity">
    <text evidence="1">Belongs to the HupJ family.</text>
</comment>
<accession>A0AA95KHB4</accession>
<reference evidence="2" key="2">
    <citation type="submission" date="2023-04" db="EMBL/GenBank/DDBJ databases">
        <authorList>
            <person name="Beletskiy A.V."/>
            <person name="Mardanov A.V."/>
            <person name="Ravin N.V."/>
        </authorList>
    </citation>
    <scope>NUCLEOTIDE SEQUENCE</scope>
    <source>
        <strain evidence="2">GKL-01</strain>
    </source>
</reference>
<organism evidence="2">
    <name type="scientific">Candidatus Thiocaldithrix dubininis</name>
    <dbReference type="NCBI Taxonomy" id="3080823"/>
    <lineage>
        <taxon>Bacteria</taxon>
        <taxon>Pseudomonadati</taxon>
        <taxon>Pseudomonadota</taxon>
        <taxon>Gammaproteobacteria</taxon>
        <taxon>Thiotrichales</taxon>
        <taxon>Thiotrichaceae</taxon>
        <taxon>Candidatus Thiocaldithrix</taxon>
    </lineage>
</organism>
<dbReference type="AlphaFoldDB" id="A0AA95KHB4"/>
<dbReference type="InterPro" id="IPR023994">
    <property type="entry name" value="NiFe-hyd_HybE"/>
</dbReference>
<proteinExistence type="inferred from homology"/>
<evidence type="ECO:0000256" key="1">
    <source>
        <dbReference type="ARBA" id="ARBA00006532"/>
    </source>
</evidence>
<dbReference type="Gene3D" id="3.30.1460.40">
    <property type="entry name" value="[NiFe]-hydrogenase assembly chaperone, HybE"/>
    <property type="match status" value="1"/>
</dbReference>
<reference evidence="2" key="1">
    <citation type="journal article" date="2023" name="Int. J. Mol. Sci.">
        <title>Metagenomics Revealed a New Genus 'Candidatus Thiocaldithrix dubininis' gen. nov., sp. nov. and a New Species 'Candidatus Thiothrix putei' sp. nov. in the Family Thiotrichaceae, Some Members of Which Have Traits of Both Na+- and H+-Motive Energetics.</title>
        <authorList>
            <person name="Ravin N.V."/>
            <person name="Muntyan M.S."/>
            <person name="Smolyakov D.D."/>
            <person name="Rudenko T.S."/>
            <person name="Beletsky A.V."/>
            <person name="Mardanov A.V."/>
            <person name="Grabovich M.Y."/>
        </authorList>
    </citation>
    <scope>NUCLEOTIDE SEQUENCE</scope>
    <source>
        <strain evidence="2">GKL-01</strain>
    </source>
</reference>